<dbReference type="PANTHER" id="PTHR42718:SF47">
    <property type="entry name" value="METHYL VIOLOGEN RESISTANCE PROTEIN SMVA"/>
    <property type="match status" value="1"/>
</dbReference>
<organism evidence="9 10">
    <name type="scientific">Saccharopolyspora taberi</name>
    <dbReference type="NCBI Taxonomy" id="60895"/>
    <lineage>
        <taxon>Bacteria</taxon>
        <taxon>Bacillati</taxon>
        <taxon>Actinomycetota</taxon>
        <taxon>Actinomycetes</taxon>
        <taxon>Pseudonocardiales</taxon>
        <taxon>Pseudonocardiaceae</taxon>
        <taxon>Saccharopolyspora</taxon>
    </lineage>
</organism>
<dbReference type="InterPro" id="IPR020846">
    <property type="entry name" value="MFS_dom"/>
</dbReference>
<feature type="transmembrane region" description="Helical" evidence="7">
    <location>
        <begin position="307"/>
        <end position="328"/>
    </location>
</feature>
<evidence type="ECO:0000256" key="4">
    <source>
        <dbReference type="ARBA" id="ARBA00022692"/>
    </source>
</evidence>
<dbReference type="EMBL" id="BAAAUX010000005">
    <property type="protein sequence ID" value="GAA2779608.1"/>
    <property type="molecule type" value="Genomic_DNA"/>
</dbReference>
<feature type="transmembrane region" description="Helical" evidence="7">
    <location>
        <begin position="335"/>
        <end position="354"/>
    </location>
</feature>
<reference evidence="9 10" key="1">
    <citation type="journal article" date="2019" name="Int. J. Syst. Evol. Microbiol.">
        <title>The Global Catalogue of Microorganisms (GCM) 10K type strain sequencing project: providing services to taxonomists for standard genome sequencing and annotation.</title>
        <authorList>
            <consortium name="The Broad Institute Genomics Platform"/>
            <consortium name="The Broad Institute Genome Sequencing Center for Infectious Disease"/>
            <person name="Wu L."/>
            <person name="Ma J."/>
        </authorList>
    </citation>
    <scope>NUCLEOTIDE SEQUENCE [LARGE SCALE GENOMIC DNA]</scope>
    <source>
        <strain evidence="9 10">JCM 9383</strain>
    </source>
</reference>
<evidence type="ECO:0000256" key="1">
    <source>
        <dbReference type="ARBA" id="ARBA00004651"/>
    </source>
</evidence>
<name>A0ABN3V636_9PSEU</name>
<dbReference type="InterPro" id="IPR036259">
    <property type="entry name" value="MFS_trans_sf"/>
</dbReference>
<dbReference type="Gene3D" id="1.20.1250.20">
    <property type="entry name" value="MFS general substrate transporter like domains"/>
    <property type="match status" value="1"/>
</dbReference>
<feature type="transmembrane region" description="Helical" evidence="7">
    <location>
        <begin position="85"/>
        <end position="104"/>
    </location>
</feature>
<evidence type="ECO:0000313" key="9">
    <source>
        <dbReference type="EMBL" id="GAA2779608.1"/>
    </source>
</evidence>
<sequence>MNTETSDGTGETTVRRWLVLAILCASLLLTGLDLTVLHVAVPSLARDLRPSGAELLWIVDVYSLTVAAFLVTCGSLADRVGRRRVVLAGFALFGLASLAAAFAASTAQLIAARAALGLGTALIMAATVGIIRNVFPDDRERALAIGLWTATHSLGTTLGPLAGGLVVEHFRWGAVFLINVPIVVVVLVAGARHIPESHNPAPRRWDVLSVVLSVLGLGVLVFGLKQLTDPAPATAPAIGVGAALLVWFVLRQRSIGHPLLDLGLFRNRRFTAAVLAVFGCFGSYVAMLFLLMQWFQQTGGYSPLQAGAALVPLAVANALGATLAPWVSARLGNRAAMAVALVSFAVALTAFAAAGQTSGYPLVAVLLAVAGFGAGIVMTAGADSITAAVSPHRAGEAAAIQETSFELSAGVGVAVFGSVLAVSYRLAIPALPALAPEDAAAVRESISSVPDVRHHLGPEDAAALHELTAGAFDGGIRIASVAAAVMLLVTAALTANLLRARGNLDPWKSREQC</sequence>
<gene>
    <name evidence="9" type="ORF">GCM10010470_11660</name>
</gene>
<feature type="transmembrane region" description="Helical" evidence="7">
    <location>
        <begin position="17"/>
        <end position="40"/>
    </location>
</feature>
<feature type="transmembrane region" description="Helical" evidence="7">
    <location>
        <begin position="403"/>
        <end position="424"/>
    </location>
</feature>
<accession>A0ABN3V636</accession>
<feature type="transmembrane region" description="Helical" evidence="7">
    <location>
        <begin position="230"/>
        <end position="250"/>
    </location>
</feature>
<feature type="transmembrane region" description="Helical" evidence="7">
    <location>
        <begin position="110"/>
        <end position="131"/>
    </location>
</feature>
<feature type="transmembrane region" description="Helical" evidence="7">
    <location>
        <begin position="270"/>
        <end position="295"/>
    </location>
</feature>
<dbReference type="Pfam" id="PF07690">
    <property type="entry name" value="MFS_1"/>
    <property type="match status" value="1"/>
</dbReference>
<feature type="transmembrane region" description="Helical" evidence="7">
    <location>
        <begin position="360"/>
        <end position="382"/>
    </location>
</feature>
<dbReference type="PANTHER" id="PTHR42718">
    <property type="entry name" value="MAJOR FACILITATOR SUPERFAMILY MULTIDRUG TRANSPORTER MFSC"/>
    <property type="match status" value="1"/>
</dbReference>
<feature type="transmembrane region" description="Helical" evidence="7">
    <location>
        <begin position="205"/>
        <end position="224"/>
    </location>
</feature>
<dbReference type="Proteomes" id="UP001500979">
    <property type="component" value="Unassembled WGS sequence"/>
</dbReference>
<keyword evidence="6 7" id="KW-0472">Membrane</keyword>
<dbReference type="PROSITE" id="PS50850">
    <property type="entry name" value="MFS"/>
    <property type="match status" value="1"/>
</dbReference>
<dbReference type="InterPro" id="IPR011701">
    <property type="entry name" value="MFS"/>
</dbReference>
<evidence type="ECO:0000259" key="8">
    <source>
        <dbReference type="PROSITE" id="PS50850"/>
    </source>
</evidence>
<keyword evidence="10" id="KW-1185">Reference proteome</keyword>
<keyword evidence="5 7" id="KW-1133">Transmembrane helix</keyword>
<evidence type="ECO:0000256" key="6">
    <source>
        <dbReference type="ARBA" id="ARBA00023136"/>
    </source>
</evidence>
<evidence type="ECO:0000256" key="3">
    <source>
        <dbReference type="ARBA" id="ARBA00022475"/>
    </source>
</evidence>
<feature type="transmembrane region" description="Helical" evidence="7">
    <location>
        <begin position="143"/>
        <end position="166"/>
    </location>
</feature>
<proteinExistence type="predicted"/>
<protein>
    <submittedName>
        <fullName evidence="9">MFS transporter</fullName>
    </submittedName>
</protein>
<dbReference type="Gene3D" id="1.20.1720.10">
    <property type="entry name" value="Multidrug resistance protein D"/>
    <property type="match status" value="1"/>
</dbReference>
<comment type="subcellular location">
    <subcellularLocation>
        <location evidence="1">Cell membrane</location>
        <topology evidence="1">Multi-pass membrane protein</topology>
    </subcellularLocation>
</comment>
<keyword evidence="4 7" id="KW-0812">Transmembrane</keyword>
<keyword evidence="3" id="KW-1003">Cell membrane</keyword>
<feature type="transmembrane region" description="Helical" evidence="7">
    <location>
        <begin position="172"/>
        <end position="193"/>
    </location>
</feature>
<dbReference type="CDD" id="cd17321">
    <property type="entry name" value="MFS_MMR_MDR_like"/>
    <property type="match status" value="1"/>
</dbReference>
<evidence type="ECO:0000256" key="7">
    <source>
        <dbReference type="SAM" id="Phobius"/>
    </source>
</evidence>
<feature type="transmembrane region" description="Helical" evidence="7">
    <location>
        <begin position="476"/>
        <end position="498"/>
    </location>
</feature>
<dbReference type="RefSeq" id="WP_344678360.1">
    <property type="nucleotide sequence ID" value="NZ_BAAAUX010000005.1"/>
</dbReference>
<feature type="transmembrane region" description="Helical" evidence="7">
    <location>
        <begin position="55"/>
        <end position="73"/>
    </location>
</feature>
<evidence type="ECO:0000313" key="10">
    <source>
        <dbReference type="Proteomes" id="UP001500979"/>
    </source>
</evidence>
<dbReference type="SUPFAM" id="SSF103473">
    <property type="entry name" value="MFS general substrate transporter"/>
    <property type="match status" value="1"/>
</dbReference>
<keyword evidence="2" id="KW-0813">Transport</keyword>
<comment type="caution">
    <text evidence="9">The sequence shown here is derived from an EMBL/GenBank/DDBJ whole genome shotgun (WGS) entry which is preliminary data.</text>
</comment>
<feature type="domain" description="Major facilitator superfamily (MFS) profile" evidence="8">
    <location>
        <begin position="19"/>
        <end position="453"/>
    </location>
</feature>
<evidence type="ECO:0000256" key="5">
    <source>
        <dbReference type="ARBA" id="ARBA00022989"/>
    </source>
</evidence>
<evidence type="ECO:0000256" key="2">
    <source>
        <dbReference type="ARBA" id="ARBA00022448"/>
    </source>
</evidence>
<dbReference type="PRINTS" id="PR01036">
    <property type="entry name" value="TCRTETB"/>
</dbReference>